<evidence type="ECO:0000313" key="1">
    <source>
        <dbReference type="EMBL" id="MEQ2236435.1"/>
    </source>
</evidence>
<keyword evidence="2" id="KW-1185">Reference proteome</keyword>
<protein>
    <submittedName>
        <fullName evidence="1">Uncharacterized protein</fullName>
    </submittedName>
</protein>
<accession>A0ABV0TVW8</accession>
<comment type="caution">
    <text evidence="1">The sequence shown here is derived from an EMBL/GenBank/DDBJ whole genome shotgun (WGS) entry which is preliminary data.</text>
</comment>
<proteinExistence type="predicted"/>
<name>A0ABV0TVW8_9TELE</name>
<sequence>MSKETYAFCSWFGSGPVCIQTISEPHQSSFGSGPRPPQKVCLGPVVWSGPRLDYCVYLYFGLVQSSIHLLQLVHNAAACLLTGEDLWSCFHGRGQKSMLLLIGDKFQTS</sequence>
<reference evidence="1 2" key="1">
    <citation type="submission" date="2021-06" db="EMBL/GenBank/DDBJ databases">
        <authorList>
            <person name="Palmer J.M."/>
        </authorList>
    </citation>
    <scope>NUCLEOTIDE SEQUENCE [LARGE SCALE GENOMIC DNA]</scope>
    <source>
        <strain evidence="2">if_2019</strain>
        <tissue evidence="1">Muscle</tissue>
    </source>
</reference>
<organism evidence="1 2">
    <name type="scientific">Ilyodon furcidens</name>
    <name type="common">goldbreast splitfin</name>
    <dbReference type="NCBI Taxonomy" id="33524"/>
    <lineage>
        <taxon>Eukaryota</taxon>
        <taxon>Metazoa</taxon>
        <taxon>Chordata</taxon>
        <taxon>Craniata</taxon>
        <taxon>Vertebrata</taxon>
        <taxon>Euteleostomi</taxon>
        <taxon>Actinopterygii</taxon>
        <taxon>Neopterygii</taxon>
        <taxon>Teleostei</taxon>
        <taxon>Neoteleostei</taxon>
        <taxon>Acanthomorphata</taxon>
        <taxon>Ovalentaria</taxon>
        <taxon>Atherinomorphae</taxon>
        <taxon>Cyprinodontiformes</taxon>
        <taxon>Goodeidae</taxon>
        <taxon>Ilyodon</taxon>
    </lineage>
</organism>
<dbReference type="EMBL" id="JAHRIQ010047356">
    <property type="protein sequence ID" value="MEQ2236435.1"/>
    <property type="molecule type" value="Genomic_DNA"/>
</dbReference>
<evidence type="ECO:0000313" key="2">
    <source>
        <dbReference type="Proteomes" id="UP001482620"/>
    </source>
</evidence>
<dbReference type="Proteomes" id="UP001482620">
    <property type="component" value="Unassembled WGS sequence"/>
</dbReference>
<feature type="non-terminal residue" evidence="1">
    <location>
        <position position="109"/>
    </location>
</feature>
<gene>
    <name evidence="1" type="ORF">ILYODFUR_012768</name>
</gene>